<organism evidence="3">
    <name type="scientific">freshwater metagenome</name>
    <dbReference type="NCBI Taxonomy" id="449393"/>
    <lineage>
        <taxon>unclassified sequences</taxon>
        <taxon>metagenomes</taxon>
        <taxon>ecological metagenomes</taxon>
    </lineage>
</organism>
<sequence>MRAAVMRDWSLRVDDIAEPVAGAGQVLTQVLACGICGSDLHMLVHGEESRRLSAEMSADQPPSALSPIMFEPHIDTVMGHEFCCEVLDLGPGVSNLKQGDIIVSFPVTFDEQGVHGVGFSNKYPGGYSQRLVVNEMMSIKVPNGLLPELAALTEPLAVGVHAVEKSRIAQGDAALIIGLGPVGLACIAELKMRGIGPIIGADFSPRRRALAEHLGADVVVDPREVPGIEAWRKIDGQKPLVVFEAVGVPGMIEQTMRMAPKDARILIVGACMQEDRIHPMLGIGKELSLQFVLGYSPAEFGSALSAIAEGKVDLSPLITGRVSIDDVPQAFKDLGNPEEHAKILVTP</sequence>
<gene>
    <name evidence="3" type="ORF">UFOPK4422_01164</name>
</gene>
<keyword evidence="1" id="KW-0560">Oxidoreductase</keyword>
<dbReference type="Pfam" id="PF08240">
    <property type="entry name" value="ADH_N"/>
    <property type="match status" value="1"/>
</dbReference>
<dbReference type="SUPFAM" id="SSF50129">
    <property type="entry name" value="GroES-like"/>
    <property type="match status" value="1"/>
</dbReference>
<dbReference type="Pfam" id="PF00107">
    <property type="entry name" value="ADH_zinc_N"/>
    <property type="match status" value="1"/>
</dbReference>
<dbReference type="SMART" id="SM00829">
    <property type="entry name" value="PKS_ER"/>
    <property type="match status" value="1"/>
</dbReference>
<evidence type="ECO:0000313" key="3">
    <source>
        <dbReference type="EMBL" id="CAB5128359.1"/>
    </source>
</evidence>
<dbReference type="AlphaFoldDB" id="A0A6J7W003"/>
<protein>
    <submittedName>
        <fullName evidence="3">Unannotated protein</fullName>
    </submittedName>
</protein>
<dbReference type="InterPro" id="IPR036291">
    <property type="entry name" value="NAD(P)-bd_dom_sf"/>
</dbReference>
<dbReference type="PANTHER" id="PTHR43189:SF1">
    <property type="entry name" value="ZINC-TYPE ALCOHOL DEHYDROGENASE-LIKE PROTEIN C1198.01"/>
    <property type="match status" value="1"/>
</dbReference>
<dbReference type="InterPro" id="IPR013154">
    <property type="entry name" value="ADH-like_N"/>
</dbReference>
<dbReference type="InterPro" id="IPR011032">
    <property type="entry name" value="GroES-like_sf"/>
</dbReference>
<dbReference type="PANTHER" id="PTHR43189">
    <property type="entry name" value="ZINC-TYPE ALCOHOL DEHYDROGENASE-LIKE PROTEIN C1198.01-RELATED"/>
    <property type="match status" value="1"/>
</dbReference>
<dbReference type="Gene3D" id="3.40.50.720">
    <property type="entry name" value="NAD(P)-binding Rossmann-like Domain"/>
    <property type="match status" value="1"/>
</dbReference>
<dbReference type="GO" id="GO:0016491">
    <property type="term" value="F:oxidoreductase activity"/>
    <property type="evidence" value="ECO:0007669"/>
    <property type="project" value="UniProtKB-KW"/>
</dbReference>
<dbReference type="EMBL" id="CAFBRX010000124">
    <property type="protein sequence ID" value="CAB5128359.1"/>
    <property type="molecule type" value="Genomic_DNA"/>
</dbReference>
<proteinExistence type="predicted"/>
<name>A0A6J7W003_9ZZZZ</name>
<dbReference type="SUPFAM" id="SSF51735">
    <property type="entry name" value="NAD(P)-binding Rossmann-fold domains"/>
    <property type="match status" value="1"/>
</dbReference>
<evidence type="ECO:0000256" key="1">
    <source>
        <dbReference type="ARBA" id="ARBA00023002"/>
    </source>
</evidence>
<accession>A0A6J7W003</accession>
<dbReference type="CDD" id="cd08262">
    <property type="entry name" value="Zn_ADH8"/>
    <property type="match status" value="1"/>
</dbReference>
<dbReference type="Gene3D" id="3.90.180.10">
    <property type="entry name" value="Medium-chain alcohol dehydrogenases, catalytic domain"/>
    <property type="match status" value="1"/>
</dbReference>
<evidence type="ECO:0000259" key="2">
    <source>
        <dbReference type="SMART" id="SM00829"/>
    </source>
</evidence>
<dbReference type="InterPro" id="IPR013149">
    <property type="entry name" value="ADH-like_C"/>
</dbReference>
<reference evidence="3" key="1">
    <citation type="submission" date="2020-05" db="EMBL/GenBank/DDBJ databases">
        <authorList>
            <person name="Chiriac C."/>
            <person name="Salcher M."/>
            <person name="Ghai R."/>
            <person name="Kavagutti S V."/>
        </authorList>
    </citation>
    <scope>NUCLEOTIDE SEQUENCE</scope>
</reference>
<feature type="domain" description="Enoyl reductase (ER)" evidence="2">
    <location>
        <begin position="7"/>
        <end position="345"/>
    </location>
</feature>
<dbReference type="InterPro" id="IPR020843">
    <property type="entry name" value="ER"/>
</dbReference>